<gene>
    <name evidence="1" type="ORF">J5X75_10890</name>
</gene>
<evidence type="ECO:0000313" key="2">
    <source>
        <dbReference type="Proteomes" id="UP000679690"/>
    </source>
</evidence>
<keyword evidence="2" id="KW-1185">Reference proteome</keyword>
<dbReference type="Proteomes" id="UP000679690">
    <property type="component" value="Unassembled WGS sequence"/>
</dbReference>
<proteinExistence type="predicted"/>
<comment type="caution">
    <text evidence="1">The sequence shown here is derived from an EMBL/GenBank/DDBJ whole genome shotgun (WGS) entry which is preliminary data.</text>
</comment>
<name>A0ABS3UGY2_9ACTN</name>
<sequence length="283" mass="27256">MGAFASGVVAERPALEPDGGVGLAEVLVSVGDGLPVPELVDVVGLAVALMPVGDGLSDPEFGGVGLGLAVPFAAFAVEVFWPVSDVVAALDRADEDEVGFCVPDLPACSPSAVGEGVSGVSVPPYWPESLPGCPAPAAGVGSVFVLVGGDRCPEVAAGGGVGLGVPALRGGSVWLGGMLAGGGVGLGVPGPPECVAPSPADEAGPADETFPAVPVAALVVTVLREAGPGVTVLCELCFVVTVLCEPDAWEVAPCAPVAGAGLLCVPGPAAGLLCAAGAFRAPA</sequence>
<protein>
    <submittedName>
        <fullName evidence="1">Uncharacterized protein</fullName>
    </submittedName>
</protein>
<dbReference type="EMBL" id="JAGFNS010000006">
    <property type="protein sequence ID" value="MBO3738029.1"/>
    <property type="molecule type" value="Genomic_DNA"/>
</dbReference>
<accession>A0ABS3UGY2</accession>
<dbReference type="RefSeq" id="WP_208467233.1">
    <property type="nucleotide sequence ID" value="NZ_JAGFNS010000006.1"/>
</dbReference>
<organism evidence="1 2">
    <name type="scientific">Actinoplanes flavus</name>
    <dbReference type="NCBI Taxonomy" id="2820290"/>
    <lineage>
        <taxon>Bacteria</taxon>
        <taxon>Bacillati</taxon>
        <taxon>Actinomycetota</taxon>
        <taxon>Actinomycetes</taxon>
        <taxon>Micromonosporales</taxon>
        <taxon>Micromonosporaceae</taxon>
        <taxon>Actinoplanes</taxon>
    </lineage>
</organism>
<evidence type="ECO:0000313" key="1">
    <source>
        <dbReference type="EMBL" id="MBO3738029.1"/>
    </source>
</evidence>
<reference evidence="1 2" key="1">
    <citation type="submission" date="2021-03" db="EMBL/GenBank/DDBJ databases">
        <title>Actinoplanes flavus sp. nov., a novel actinomycete isolated from Coconut Palm rhizosphere soil.</title>
        <authorList>
            <person name="Luo X."/>
        </authorList>
    </citation>
    <scope>NUCLEOTIDE SEQUENCE [LARGE SCALE GENOMIC DNA]</scope>
    <source>
        <strain evidence="1 2">NEAU-H7</strain>
    </source>
</reference>